<accession>A0A7K4AJF9</accession>
<dbReference type="RefSeq" id="WP_013718942.1">
    <property type="nucleotide sequence ID" value="NZ_CAJYDL010000001.1"/>
</dbReference>
<comment type="caution">
    <text evidence="1">The sequence shown here is derived from an EMBL/GenBank/DDBJ whole genome shotgun (WGS) entry which is preliminary data.</text>
</comment>
<proteinExistence type="predicted"/>
<dbReference type="Proteomes" id="UP000544742">
    <property type="component" value="Unassembled WGS sequence"/>
</dbReference>
<dbReference type="OMA" id="AIRVHIM"/>
<dbReference type="EMBL" id="JAAYUN010000144">
    <property type="protein sequence ID" value="NLJ23113.1"/>
    <property type="molecule type" value="Genomic_DNA"/>
</dbReference>
<dbReference type="GeneID" id="10460817"/>
<reference evidence="1 2" key="1">
    <citation type="journal article" date="2020" name="Biotechnol. Biofuels">
        <title>New insights from the biogas microbiome by comprehensive genome-resolved metagenomics of nearly 1600 species originating from multiple anaerobic digesters.</title>
        <authorList>
            <person name="Campanaro S."/>
            <person name="Treu L."/>
            <person name="Rodriguez-R L.M."/>
            <person name="Kovalovszki A."/>
            <person name="Ziels R.M."/>
            <person name="Maus I."/>
            <person name="Zhu X."/>
            <person name="Kougias P.G."/>
            <person name="Basile A."/>
            <person name="Luo G."/>
            <person name="Schluter A."/>
            <person name="Konstantinidis K.T."/>
            <person name="Angelidaki I."/>
        </authorList>
    </citation>
    <scope>NUCLEOTIDE SEQUENCE [LARGE SCALE GENOMIC DNA]</scope>
    <source>
        <strain evidence="1">AS27yjCOA_157</strain>
    </source>
</reference>
<organism evidence="1 2">
    <name type="scientific">Methanothrix soehngenii</name>
    <name type="common">Methanosaeta concilii</name>
    <dbReference type="NCBI Taxonomy" id="2223"/>
    <lineage>
        <taxon>Archaea</taxon>
        <taxon>Methanobacteriati</taxon>
        <taxon>Methanobacteriota</taxon>
        <taxon>Stenosarchaea group</taxon>
        <taxon>Methanomicrobia</taxon>
        <taxon>Methanotrichales</taxon>
        <taxon>Methanotrichaceae</taxon>
        <taxon>Methanothrix</taxon>
    </lineage>
</organism>
<evidence type="ECO:0000313" key="2">
    <source>
        <dbReference type="Proteomes" id="UP000544742"/>
    </source>
</evidence>
<protein>
    <submittedName>
        <fullName evidence="1">Uncharacterized protein</fullName>
    </submittedName>
</protein>
<name>A0A7K4AJF9_METSH</name>
<sequence>MRRLILCIAISLVLLVSFASAFTIDMAETQKQIDTYNRNIDRAPEVLKTILGDEKINLEVLRKNASTFQVGLDVKSARIDRLIEGGWDDPSITITASEEAIDNVRLSKDPIGAFEKERDAGSITFEANNLISRAKLKAAFSSTSVLQFGYDTFFG</sequence>
<dbReference type="AlphaFoldDB" id="A0A7K4AJF9"/>
<evidence type="ECO:0000313" key="1">
    <source>
        <dbReference type="EMBL" id="NLJ23113.1"/>
    </source>
</evidence>
<gene>
    <name evidence="1" type="ORF">GX426_08400</name>
</gene>